<keyword evidence="9" id="KW-1185">Reference proteome</keyword>
<name>A0AAV8T712_9ROSI</name>
<evidence type="ECO:0000256" key="6">
    <source>
        <dbReference type="ARBA" id="ARBA00024199"/>
    </source>
</evidence>
<evidence type="ECO:0000256" key="4">
    <source>
        <dbReference type="ARBA" id="ARBA00022864"/>
    </source>
</evidence>
<proteinExistence type="inferred from homology"/>
<dbReference type="GO" id="GO:0009691">
    <property type="term" value="P:cytokinin biosynthetic process"/>
    <property type="evidence" value="ECO:0007669"/>
    <property type="project" value="UniProtKB-KW"/>
</dbReference>
<keyword evidence="3" id="KW-0203">Cytokinin biosynthesis</keyword>
<evidence type="ECO:0000256" key="7">
    <source>
        <dbReference type="SAM" id="MobiDB-lite"/>
    </source>
</evidence>
<dbReference type="GO" id="GO:0009736">
    <property type="term" value="P:cytokinin-activated signaling pathway"/>
    <property type="evidence" value="ECO:0007669"/>
    <property type="project" value="UniProtKB-KW"/>
</dbReference>
<evidence type="ECO:0000256" key="2">
    <source>
        <dbReference type="ARBA" id="ARBA00022490"/>
    </source>
</evidence>
<dbReference type="PANTHER" id="PTHR33347:SF34">
    <property type="entry name" value="PROTEIN SOB FIVE-LIKE 6"/>
    <property type="match status" value="1"/>
</dbReference>
<keyword evidence="4" id="KW-0932">Cytokinin signaling pathway</keyword>
<sequence length="157" mass="17741">MSGCESGWTSYLDQSSLSKTQFQGFGEYNVGEDYARFEDEEEDLSMVSDASSGPPHYCEDDEYCYDQLAKQSMNKKKNKERVRSQQQQYLDDTASSLVLSKKVTKIEASMEHTQEFSQGFSATHCKGKSASKKHFGFFQSSKSASKEPGGFQGRNWK</sequence>
<evidence type="ECO:0000313" key="9">
    <source>
        <dbReference type="Proteomes" id="UP001159364"/>
    </source>
</evidence>
<dbReference type="EMBL" id="JAIWQS010000006">
    <property type="protein sequence ID" value="KAJ8762567.1"/>
    <property type="molecule type" value="Genomic_DNA"/>
</dbReference>
<comment type="subcellular location">
    <subcellularLocation>
        <location evidence="1">Cytoplasm</location>
    </subcellularLocation>
</comment>
<dbReference type="InterPro" id="IPR044670">
    <property type="entry name" value="SOFL"/>
</dbReference>
<reference evidence="8 9" key="1">
    <citation type="submission" date="2021-09" db="EMBL/GenBank/DDBJ databases">
        <title>Genomic insights and catalytic innovation underlie evolution of tropane alkaloids biosynthesis.</title>
        <authorList>
            <person name="Wang Y.-J."/>
            <person name="Tian T."/>
            <person name="Huang J.-P."/>
            <person name="Huang S.-X."/>
        </authorList>
    </citation>
    <scope>NUCLEOTIDE SEQUENCE [LARGE SCALE GENOMIC DNA]</scope>
    <source>
        <strain evidence="8">KIB-2018</strain>
        <tissue evidence="8">Leaf</tissue>
    </source>
</reference>
<accession>A0AAV8T712</accession>
<feature type="region of interest" description="Disordered" evidence="7">
    <location>
        <begin position="137"/>
        <end position="157"/>
    </location>
</feature>
<evidence type="ECO:0000256" key="1">
    <source>
        <dbReference type="ARBA" id="ARBA00004496"/>
    </source>
</evidence>
<evidence type="ECO:0000256" key="5">
    <source>
        <dbReference type="ARBA" id="ARBA00023242"/>
    </source>
</evidence>
<dbReference type="AlphaFoldDB" id="A0AAV8T712"/>
<gene>
    <name evidence="8" type="ORF">K2173_008006</name>
</gene>
<organism evidence="8 9">
    <name type="scientific">Erythroxylum novogranatense</name>
    <dbReference type="NCBI Taxonomy" id="1862640"/>
    <lineage>
        <taxon>Eukaryota</taxon>
        <taxon>Viridiplantae</taxon>
        <taxon>Streptophyta</taxon>
        <taxon>Embryophyta</taxon>
        <taxon>Tracheophyta</taxon>
        <taxon>Spermatophyta</taxon>
        <taxon>Magnoliopsida</taxon>
        <taxon>eudicotyledons</taxon>
        <taxon>Gunneridae</taxon>
        <taxon>Pentapetalae</taxon>
        <taxon>rosids</taxon>
        <taxon>fabids</taxon>
        <taxon>Malpighiales</taxon>
        <taxon>Erythroxylaceae</taxon>
        <taxon>Erythroxylum</taxon>
    </lineage>
</organism>
<dbReference type="Proteomes" id="UP001159364">
    <property type="component" value="Linkage Group LG06"/>
</dbReference>
<keyword evidence="2" id="KW-0963">Cytoplasm</keyword>
<protein>
    <submittedName>
        <fullName evidence="8">Uncharacterized protein</fullName>
    </submittedName>
</protein>
<dbReference type="GO" id="GO:0005737">
    <property type="term" value="C:cytoplasm"/>
    <property type="evidence" value="ECO:0007669"/>
    <property type="project" value="UniProtKB-SubCell"/>
</dbReference>
<evidence type="ECO:0000256" key="3">
    <source>
        <dbReference type="ARBA" id="ARBA00022712"/>
    </source>
</evidence>
<evidence type="ECO:0000313" key="8">
    <source>
        <dbReference type="EMBL" id="KAJ8762567.1"/>
    </source>
</evidence>
<feature type="region of interest" description="Disordered" evidence="7">
    <location>
        <begin position="39"/>
        <end position="58"/>
    </location>
</feature>
<dbReference type="PANTHER" id="PTHR33347">
    <property type="entry name" value="OSJNBA0091C07.3 PROTEIN"/>
    <property type="match status" value="1"/>
</dbReference>
<comment type="similarity">
    <text evidence="6">Belongs to the SOFL plant protein family.</text>
</comment>
<comment type="caution">
    <text evidence="8">The sequence shown here is derived from an EMBL/GenBank/DDBJ whole genome shotgun (WGS) entry which is preliminary data.</text>
</comment>
<keyword evidence="5" id="KW-0539">Nucleus</keyword>